<evidence type="ECO:0000313" key="3">
    <source>
        <dbReference type="EMBL" id="MFC3051530.1"/>
    </source>
</evidence>
<dbReference type="SUPFAM" id="SSF51338">
    <property type="entry name" value="Composite domain of metallo-dependent hydrolases"/>
    <property type="match status" value="1"/>
</dbReference>
<dbReference type="InterPro" id="IPR006680">
    <property type="entry name" value="Amidohydro-rel"/>
</dbReference>
<organism evidence="3 4">
    <name type="scientific">Kordiimonas pumila</name>
    <dbReference type="NCBI Taxonomy" id="2161677"/>
    <lineage>
        <taxon>Bacteria</taxon>
        <taxon>Pseudomonadati</taxon>
        <taxon>Pseudomonadota</taxon>
        <taxon>Alphaproteobacteria</taxon>
        <taxon>Kordiimonadales</taxon>
        <taxon>Kordiimonadaceae</taxon>
        <taxon>Kordiimonas</taxon>
    </lineage>
</organism>
<dbReference type="SUPFAM" id="SSF51556">
    <property type="entry name" value="Metallo-dependent hydrolases"/>
    <property type="match status" value="1"/>
</dbReference>
<feature type="signal peptide" evidence="1">
    <location>
        <begin position="1"/>
        <end position="20"/>
    </location>
</feature>
<evidence type="ECO:0000259" key="2">
    <source>
        <dbReference type="Pfam" id="PF01979"/>
    </source>
</evidence>
<dbReference type="PANTHER" id="PTHR43135">
    <property type="entry name" value="ALPHA-D-RIBOSE 1-METHYLPHOSPHONATE 5-TRIPHOSPHATE DIPHOSPHATASE"/>
    <property type="match status" value="1"/>
</dbReference>
<evidence type="ECO:0000256" key="1">
    <source>
        <dbReference type="SAM" id="SignalP"/>
    </source>
</evidence>
<proteinExistence type="predicted"/>
<feature type="domain" description="Amidohydrolase-related" evidence="2">
    <location>
        <begin position="94"/>
        <end position="457"/>
    </location>
</feature>
<dbReference type="Gene3D" id="3.20.20.140">
    <property type="entry name" value="Metal-dependent hydrolases"/>
    <property type="match status" value="2"/>
</dbReference>
<name>A0ABV7D3K4_9PROT</name>
<dbReference type="Proteomes" id="UP001595444">
    <property type="component" value="Unassembled WGS sequence"/>
</dbReference>
<dbReference type="Gene3D" id="3.40.50.10910">
    <property type="entry name" value="Amidohydrolase"/>
    <property type="match status" value="1"/>
</dbReference>
<sequence>MKLRVLHICFLLCFAVEAHASSDIDKMSAEDQAHVVFSGYDVLIENVQLIDGTGAVPKQNVSVLVRDGIIEKVQPSAELLTPRNVKKIDGTGKTLLPGFVMVHEHMFYPAPKMGELNAYPYSFSRLYLAGGSTTVRTAGSIAPYGDINVAKAIAAGKQPGPDIDVTGPYLEASPVIAIKQAELEDVESIERTIDYWSSVGVTSFKVYNNLSYEQLQAAIRAAHNRGLKITGHLCSITYADAARLGIDNIEHGFAVAPDFVANKQADTCPAPQEVFGSLAALDPDGDELGKLIKLLIENNVALTSTLPVFEASTPGRPKTPDHALDLLTPELRQSYERIWERIQKSPSASDSLSRLMRMEKRFVEMGGTLLAGTDPTGYGGIIPGWSAVREVQLLIEAGFSISEAVKISTLNGARFLERGHLIGSVEPGKRADFILIDGNPVNDPHQLENIDYVFKEGIGFNAKSILEAMKGKIGLY</sequence>
<dbReference type="Gene3D" id="2.30.40.10">
    <property type="entry name" value="Urease, subunit C, domain 1"/>
    <property type="match status" value="2"/>
</dbReference>
<reference evidence="4" key="1">
    <citation type="journal article" date="2019" name="Int. J. Syst. Evol. Microbiol.">
        <title>The Global Catalogue of Microorganisms (GCM) 10K type strain sequencing project: providing services to taxonomists for standard genome sequencing and annotation.</title>
        <authorList>
            <consortium name="The Broad Institute Genomics Platform"/>
            <consortium name="The Broad Institute Genome Sequencing Center for Infectious Disease"/>
            <person name="Wu L."/>
            <person name="Ma J."/>
        </authorList>
    </citation>
    <scope>NUCLEOTIDE SEQUENCE [LARGE SCALE GENOMIC DNA]</scope>
    <source>
        <strain evidence="4">KCTC 62164</strain>
    </source>
</reference>
<accession>A0ABV7D3K4</accession>
<dbReference type="InterPro" id="IPR051781">
    <property type="entry name" value="Metallo-dep_Hydrolase"/>
</dbReference>
<gene>
    <name evidence="3" type="ORF">ACFOKA_06415</name>
</gene>
<dbReference type="EMBL" id="JBHRSL010000003">
    <property type="protein sequence ID" value="MFC3051530.1"/>
    <property type="molecule type" value="Genomic_DNA"/>
</dbReference>
<protein>
    <submittedName>
        <fullName evidence="3">Amidohydrolase family protein</fullName>
    </submittedName>
</protein>
<dbReference type="Pfam" id="PF01979">
    <property type="entry name" value="Amidohydro_1"/>
    <property type="match status" value="1"/>
</dbReference>
<keyword evidence="4" id="KW-1185">Reference proteome</keyword>
<dbReference type="InterPro" id="IPR011059">
    <property type="entry name" value="Metal-dep_hydrolase_composite"/>
</dbReference>
<evidence type="ECO:0000313" key="4">
    <source>
        <dbReference type="Proteomes" id="UP001595444"/>
    </source>
</evidence>
<dbReference type="PANTHER" id="PTHR43135:SF3">
    <property type="entry name" value="ALPHA-D-RIBOSE 1-METHYLPHOSPHONATE 5-TRIPHOSPHATE DIPHOSPHATASE"/>
    <property type="match status" value="1"/>
</dbReference>
<comment type="caution">
    <text evidence="3">The sequence shown here is derived from an EMBL/GenBank/DDBJ whole genome shotgun (WGS) entry which is preliminary data.</text>
</comment>
<keyword evidence="1" id="KW-0732">Signal</keyword>
<feature type="chain" id="PRO_5047263414" evidence="1">
    <location>
        <begin position="21"/>
        <end position="476"/>
    </location>
</feature>
<dbReference type="InterPro" id="IPR032466">
    <property type="entry name" value="Metal_Hydrolase"/>
</dbReference>
<dbReference type="RefSeq" id="WP_194214266.1">
    <property type="nucleotide sequence ID" value="NZ_CP061205.1"/>
</dbReference>